<accession>A0A545ST21</accession>
<evidence type="ECO:0000313" key="2">
    <source>
        <dbReference type="Proteomes" id="UP000319732"/>
    </source>
</evidence>
<evidence type="ECO:0000313" key="1">
    <source>
        <dbReference type="EMBL" id="TQV68085.1"/>
    </source>
</evidence>
<dbReference type="AlphaFoldDB" id="A0A545ST21"/>
<reference evidence="1 2" key="1">
    <citation type="submission" date="2019-06" db="EMBL/GenBank/DDBJ databases">
        <title>Whole genome sequence for Cellvibrionaceae sp. R142.</title>
        <authorList>
            <person name="Wang G."/>
        </authorList>
    </citation>
    <scope>NUCLEOTIDE SEQUENCE [LARGE SCALE GENOMIC DNA]</scope>
    <source>
        <strain evidence="1 2">R142</strain>
    </source>
</reference>
<keyword evidence="2" id="KW-1185">Reference proteome</keyword>
<name>A0A545ST21_9GAMM</name>
<dbReference type="EMBL" id="VHSG01000030">
    <property type="protein sequence ID" value="TQV68085.1"/>
    <property type="molecule type" value="Genomic_DNA"/>
</dbReference>
<protein>
    <submittedName>
        <fullName evidence="1">Uncharacterized protein</fullName>
    </submittedName>
</protein>
<organism evidence="1 2">
    <name type="scientific">Exilibacterium tricleocarpae</name>
    <dbReference type="NCBI Taxonomy" id="2591008"/>
    <lineage>
        <taxon>Bacteria</taxon>
        <taxon>Pseudomonadati</taxon>
        <taxon>Pseudomonadota</taxon>
        <taxon>Gammaproteobacteria</taxon>
        <taxon>Cellvibrionales</taxon>
        <taxon>Cellvibrionaceae</taxon>
        <taxon>Exilibacterium</taxon>
    </lineage>
</organism>
<dbReference type="RefSeq" id="WP_142929536.1">
    <property type="nucleotide sequence ID" value="NZ_ML660107.1"/>
</dbReference>
<gene>
    <name evidence="1" type="ORF">FKG94_24235</name>
</gene>
<sequence>MKIDLYLKQPFKQNELIAMGLMLDKRFLDTPAHKGICQELCWKWLKRLSSKAATYDSPKKRMDAFWKEQTLLKAMSRHNTAANNVLIYPHTTYTLNNVQCNFSYRRDIQSRWRIKGGGLYFSFRCPNYNNEKHSIAAYIFRQSGQRLLDPLVLGPVHTNFDRMCAYGNHESTIQNY</sequence>
<comment type="caution">
    <text evidence="1">The sequence shown here is derived from an EMBL/GenBank/DDBJ whole genome shotgun (WGS) entry which is preliminary data.</text>
</comment>
<dbReference type="Proteomes" id="UP000319732">
    <property type="component" value="Unassembled WGS sequence"/>
</dbReference>
<proteinExistence type="predicted"/>